<keyword evidence="3 8" id="KW-1133">Transmembrane helix</keyword>
<organism evidence="9 10">
    <name type="scientific">Niallia nealsonii</name>
    <dbReference type="NCBI Taxonomy" id="115979"/>
    <lineage>
        <taxon>Bacteria</taxon>
        <taxon>Bacillati</taxon>
        <taxon>Bacillota</taxon>
        <taxon>Bacilli</taxon>
        <taxon>Bacillales</taxon>
        <taxon>Bacillaceae</taxon>
        <taxon>Niallia</taxon>
    </lineage>
</organism>
<dbReference type="HAMAP" id="MF_00728">
    <property type="entry name" value="EzrA"/>
    <property type="match status" value="1"/>
</dbReference>
<name>A0A2N0Z631_9BACI</name>
<feature type="coiled-coil region" evidence="8">
    <location>
        <begin position="105"/>
        <end position="143"/>
    </location>
</feature>
<dbReference type="NCBIfam" id="NF003413">
    <property type="entry name" value="PRK04778.1-7"/>
    <property type="match status" value="1"/>
</dbReference>
<dbReference type="GO" id="GO:0000921">
    <property type="term" value="P:septin ring assembly"/>
    <property type="evidence" value="ECO:0007669"/>
    <property type="project" value="InterPro"/>
</dbReference>
<evidence type="ECO:0000313" key="10">
    <source>
        <dbReference type="Proteomes" id="UP000233375"/>
    </source>
</evidence>
<evidence type="ECO:0000256" key="5">
    <source>
        <dbReference type="ARBA" id="ARBA00023136"/>
    </source>
</evidence>
<keyword evidence="8" id="KW-1003">Cell membrane</keyword>
<evidence type="ECO:0000256" key="6">
    <source>
        <dbReference type="ARBA" id="ARBA00023210"/>
    </source>
</evidence>
<feature type="topological domain" description="Cytoplasmic" evidence="8">
    <location>
        <begin position="22"/>
        <end position="570"/>
    </location>
</feature>
<accession>A0A2N0Z631</accession>
<dbReference type="GO" id="GO:0005940">
    <property type="term" value="C:septin ring"/>
    <property type="evidence" value="ECO:0007669"/>
    <property type="project" value="InterPro"/>
</dbReference>
<dbReference type="InterPro" id="IPR010379">
    <property type="entry name" value="EzrA"/>
</dbReference>
<evidence type="ECO:0000313" key="9">
    <source>
        <dbReference type="EMBL" id="PKG24971.1"/>
    </source>
</evidence>
<keyword evidence="10" id="KW-1185">Reference proteome</keyword>
<dbReference type="RefSeq" id="WP_101175685.1">
    <property type="nucleotide sequence ID" value="NZ_PISE01000008.1"/>
</dbReference>
<evidence type="ECO:0000256" key="2">
    <source>
        <dbReference type="ARBA" id="ARBA00022692"/>
    </source>
</evidence>
<keyword evidence="7 8" id="KW-0131">Cell cycle</keyword>
<dbReference type="EMBL" id="PISE01000008">
    <property type="protein sequence ID" value="PKG24971.1"/>
    <property type="molecule type" value="Genomic_DNA"/>
</dbReference>
<feature type="topological domain" description="Extracellular" evidence="8">
    <location>
        <begin position="1"/>
        <end position="2"/>
    </location>
</feature>
<sequence length="570" mass="65950">MDYIIVGVVIIICLFLSGYLIKRKYYGVVDELENRKMTIMNRPVLEELAKVKQLNMIGQTEELFERWRSEWDDIVAVQLPEVEEMLLDTEEFIDKYKLHKVKKNQNKIHLKMEQIEKAIEKMLQELENLVGSEEKNRTEIEGLKETYRESKKTLLAHRYTFGETEPKLEAMLKEISSLLNDYEENTKNGNYLDARKIVQQTEEKLAYIRFLVETIPPILMECKTKLPESISELKEGYKDMLAKGFILEHIQLDAEIEEIENELTLCSELLQNGEVEKIQSIIAEVQEKIDLLYDLLEKEAIAKNYSTKNLDVVKGILAAIGGANERLQEEVSLLQRSYHIDNEDLELQFKLETKLKHLFKQYEVLEHKLMYETAAHTVLTEELKILKEQMETVAEEQKVLFDKFYALRKDEVHARQKMQALSKEIANSIRVVANSNLPGVTKEYAGLIDEAKENIEKLKSILNEAPLDIPAVHALLGQAENTVATLVKATNELVETAMLAEKIIQYGNRYRRNYPKVEKSLSQAEALFRHYKYNDALSQAASAIEEVEPGSIKRMEAIVLGEKEKENQYN</sequence>
<dbReference type="GO" id="GO:0000917">
    <property type="term" value="P:division septum assembly"/>
    <property type="evidence" value="ECO:0007669"/>
    <property type="project" value="UniProtKB-KW"/>
</dbReference>
<evidence type="ECO:0000256" key="1">
    <source>
        <dbReference type="ARBA" id="ARBA00022618"/>
    </source>
</evidence>
<evidence type="ECO:0000256" key="7">
    <source>
        <dbReference type="ARBA" id="ARBA00023306"/>
    </source>
</evidence>
<comment type="function">
    <text evidence="8">Negative regulator of FtsZ ring formation; modulates the frequency and position of FtsZ ring formation. Inhibits FtsZ ring formation at polar sites. Interacts either with FtsZ or with one of its binding partners to promote depolymerization.</text>
</comment>
<reference evidence="9 10" key="1">
    <citation type="journal article" date="2003" name="Int. J. Syst. Evol. Microbiol.">
        <title>Bacillus nealsonii sp. nov., isolated from a spacecraft-assembly facility, whose spores are gamma-radiation resistant.</title>
        <authorList>
            <person name="Venkateswaran K."/>
            <person name="Kempf M."/>
            <person name="Chen F."/>
            <person name="Satomi M."/>
            <person name="Nicholson W."/>
            <person name="Kern R."/>
        </authorList>
    </citation>
    <scope>NUCLEOTIDE SEQUENCE [LARGE SCALE GENOMIC DNA]</scope>
    <source>
        <strain evidence="9 10">FO-92</strain>
    </source>
</reference>
<proteinExistence type="inferred from homology"/>
<evidence type="ECO:0000256" key="8">
    <source>
        <dbReference type="HAMAP-Rule" id="MF_00728"/>
    </source>
</evidence>
<comment type="caution">
    <text evidence="9">The sequence shown here is derived from an EMBL/GenBank/DDBJ whole genome shotgun (WGS) entry which is preliminary data.</text>
</comment>
<protein>
    <recommendedName>
        <fullName evidence="8">Septation ring formation regulator EzrA</fullName>
    </recommendedName>
</protein>
<dbReference type="GO" id="GO:0005886">
    <property type="term" value="C:plasma membrane"/>
    <property type="evidence" value="ECO:0007669"/>
    <property type="project" value="UniProtKB-SubCell"/>
</dbReference>
<comment type="similarity">
    <text evidence="8">Belongs to the EzrA family.</text>
</comment>
<keyword evidence="6 8" id="KW-0717">Septation</keyword>
<dbReference type="AlphaFoldDB" id="A0A2N0Z631"/>
<keyword evidence="5 8" id="KW-0472">Membrane</keyword>
<evidence type="ECO:0000256" key="3">
    <source>
        <dbReference type="ARBA" id="ARBA00022989"/>
    </source>
</evidence>
<keyword evidence="4 8" id="KW-0175">Coiled coil</keyword>
<dbReference type="Proteomes" id="UP000233375">
    <property type="component" value="Unassembled WGS sequence"/>
</dbReference>
<comment type="subcellular location">
    <subcellularLocation>
        <location evidence="8">Cell membrane</location>
        <topology evidence="8">Single-pass membrane protein</topology>
    </subcellularLocation>
    <text evidence="8">Colocalized with FtsZ to the nascent septal site.</text>
</comment>
<dbReference type="OrthoDB" id="1654473at2"/>
<evidence type="ECO:0000256" key="4">
    <source>
        <dbReference type="ARBA" id="ARBA00023054"/>
    </source>
</evidence>
<keyword evidence="2 8" id="KW-0812">Transmembrane</keyword>
<keyword evidence="1 8" id="KW-0132">Cell division</keyword>
<dbReference type="Pfam" id="PF06160">
    <property type="entry name" value="EzrA"/>
    <property type="match status" value="1"/>
</dbReference>
<gene>
    <name evidence="8" type="primary">ezrA</name>
    <name evidence="9" type="ORF">CWS01_03610</name>
</gene>